<dbReference type="Proteomes" id="UP001276659">
    <property type="component" value="Unassembled WGS sequence"/>
</dbReference>
<feature type="compositionally biased region" description="Basic and acidic residues" evidence="1">
    <location>
        <begin position="1"/>
        <end position="40"/>
    </location>
</feature>
<organism evidence="2 3">
    <name type="scientific">Lepraria neglecta</name>
    <dbReference type="NCBI Taxonomy" id="209136"/>
    <lineage>
        <taxon>Eukaryota</taxon>
        <taxon>Fungi</taxon>
        <taxon>Dikarya</taxon>
        <taxon>Ascomycota</taxon>
        <taxon>Pezizomycotina</taxon>
        <taxon>Lecanoromycetes</taxon>
        <taxon>OSLEUM clade</taxon>
        <taxon>Lecanoromycetidae</taxon>
        <taxon>Lecanorales</taxon>
        <taxon>Lecanorineae</taxon>
        <taxon>Stereocaulaceae</taxon>
        <taxon>Lepraria</taxon>
    </lineage>
</organism>
<dbReference type="EMBL" id="JASNWA010000009">
    <property type="protein sequence ID" value="KAK3169797.1"/>
    <property type="molecule type" value="Genomic_DNA"/>
</dbReference>
<proteinExistence type="predicted"/>
<keyword evidence="3" id="KW-1185">Reference proteome</keyword>
<name>A0AAE0DGL6_9LECA</name>
<sequence length="74" mass="8653">MDFDKASIIEKESNKEEEEKGEKEEEEGFKESREDNKEKVEEEEEVEEEKVSSSIFLLITDYKDFRSNSALAAN</sequence>
<evidence type="ECO:0000313" key="3">
    <source>
        <dbReference type="Proteomes" id="UP001276659"/>
    </source>
</evidence>
<evidence type="ECO:0000256" key="1">
    <source>
        <dbReference type="SAM" id="MobiDB-lite"/>
    </source>
</evidence>
<dbReference type="AlphaFoldDB" id="A0AAE0DGL6"/>
<accession>A0AAE0DGL6</accession>
<protein>
    <submittedName>
        <fullName evidence="2">Uncharacterized protein</fullName>
    </submittedName>
</protein>
<comment type="caution">
    <text evidence="2">The sequence shown here is derived from an EMBL/GenBank/DDBJ whole genome shotgun (WGS) entry which is preliminary data.</text>
</comment>
<gene>
    <name evidence="2" type="ORF">OEA41_009181</name>
</gene>
<reference evidence="2" key="1">
    <citation type="submission" date="2022-11" db="EMBL/GenBank/DDBJ databases">
        <title>Chromosomal genome sequence assembly and mating type (MAT) locus characterization of the leprose asexual lichenized fungus Lepraria neglecta (Nyl.) Erichsen.</title>
        <authorList>
            <person name="Allen J.L."/>
            <person name="Pfeffer B."/>
        </authorList>
    </citation>
    <scope>NUCLEOTIDE SEQUENCE</scope>
    <source>
        <strain evidence="2">Allen 5258</strain>
    </source>
</reference>
<feature type="region of interest" description="Disordered" evidence="1">
    <location>
        <begin position="1"/>
        <end position="53"/>
    </location>
</feature>
<evidence type="ECO:0000313" key="2">
    <source>
        <dbReference type="EMBL" id="KAK3169797.1"/>
    </source>
</evidence>